<dbReference type="OrthoDB" id="9773982at2"/>
<dbReference type="RefSeq" id="WP_119524690.1">
    <property type="nucleotide sequence ID" value="NZ_NRHC01000026.1"/>
</dbReference>
<dbReference type="SUPFAM" id="SSF52540">
    <property type="entry name" value="P-loop containing nucleoside triphosphate hydrolases"/>
    <property type="match status" value="1"/>
</dbReference>
<dbReference type="EMBL" id="NRHC01000026">
    <property type="protein sequence ID" value="RIY33743.1"/>
    <property type="molecule type" value="Genomic_DNA"/>
</dbReference>
<name>A0A3A1Y659_9GAMM</name>
<keyword evidence="2" id="KW-0639">Primosome</keyword>
<dbReference type="Pfam" id="PF03796">
    <property type="entry name" value="DnaB_C"/>
    <property type="match status" value="1"/>
</dbReference>
<dbReference type="GO" id="GO:0005829">
    <property type="term" value="C:cytosol"/>
    <property type="evidence" value="ECO:0007669"/>
    <property type="project" value="TreeGrafter"/>
</dbReference>
<dbReference type="GO" id="GO:0043139">
    <property type="term" value="F:5'-3' DNA helicase activity"/>
    <property type="evidence" value="ECO:0007669"/>
    <property type="project" value="UniProtKB-EC"/>
</dbReference>
<comment type="caution">
    <text evidence="13">The sequence shown here is derived from an EMBL/GenBank/DDBJ whole genome shotgun (WGS) entry which is preliminary data.</text>
</comment>
<evidence type="ECO:0000256" key="11">
    <source>
        <dbReference type="ARBA" id="ARBA00048954"/>
    </source>
</evidence>
<evidence type="ECO:0000259" key="12">
    <source>
        <dbReference type="PROSITE" id="PS51199"/>
    </source>
</evidence>
<dbReference type="InterPro" id="IPR016136">
    <property type="entry name" value="DNA_helicase_N/primase_C"/>
</dbReference>
<dbReference type="PANTHER" id="PTHR30153:SF2">
    <property type="entry name" value="REPLICATIVE DNA HELICASE"/>
    <property type="match status" value="1"/>
</dbReference>
<keyword evidence="6" id="KW-0347">Helicase</keyword>
<dbReference type="GO" id="GO:1990077">
    <property type="term" value="C:primosome complex"/>
    <property type="evidence" value="ECO:0007669"/>
    <property type="project" value="UniProtKB-KW"/>
</dbReference>
<evidence type="ECO:0000256" key="7">
    <source>
        <dbReference type="ARBA" id="ARBA00022840"/>
    </source>
</evidence>
<dbReference type="Gene3D" id="1.10.860.10">
    <property type="entry name" value="DNAb Helicase, Chain A"/>
    <property type="match status" value="1"/>
</dbReference>
<dbReference type="Gene3D" id="3.40.50.300">
    <property type="entry name" value="P-loop containing nucleotide triphosphate hydrolases"/>
    <property type="match status" value="1"/>
</dbReference>
<keyword evidence="14" id="KW-1185">Reference proteome</keyword>
<evidence type="ECO:0000256" key="2">
    <source>
        <dbReference type="ARBA" id="ARBA00022515"/>
    </source>
</evidence>
<keyword evidence="8" id="KW-0238">DNA-binding</keyword>
<dbReference type="Proteomes" id="UP000265691">
    <property type="component" value="Unassembled WGS sequence"/>
</dbReference>
<keyword evidence="7" id="KW-0067">ATP-binding</keyword>
<protein>
    <recommendedName>
        <fullName evidence="10">DNA 5'-3' helicase</fullName>
        <ecNumber evidence="10">5.6.2.3</ecNumber>
    </recommendedName>
</protein>
<evidence type="ECO:0000256" key="9">
    <source>
        <dbReference type="ARBA" id="ARBA00023235"/>
    </source>
</evidence>
<reference evidence="13 14" key="1">
    <citation type="submission" date="2017-08" db="EMBL/GenBank/DDBJ databases">
        <title>Reclassification of Bisgaard taxon 37 and 44.</title>
        <authorList>
            <person name="Christensen H."/>
        </authorList>
    </citation>
    <scope>NUCLEOTIDE SEQUENCE [LARGE SCALE GENOMIC DNA]</scope>
    <source>
        <strain evidence="13 14">B96_3</strain>
    </source>
</reference>
<dbReference type="PANTHER" id="PTHR30153">
    <property type="entry name" value="REPLICATIVE DNA HELICASE DNAB"/>
    <property type="match status" value="1"/>
</dbReference>
<evidence type="ECO:0000313" key="13">
    <source>
        <dbReference type="EMBL" id="RIY33743.1"/>
    </source>
</evidence>
<dbReference type="EC" id="5.6.2.3" evidence="10"/>
<comment type="similarity">
    <text evidence="1">Belongs to the helicase family. DnaB subfamily.</text>
</comment>
<evidence type="ECO:0000256" key="8">
    <source>
        <dbReference type="ARBA" id="ARBA00023125"/>
    </source>
</evidence>
<feature type="domain" description="SF4 helicase" evidence="12">
    <location>
        <begin position="183"/>
        <end position="464"/>
    </location>
</feature>
<dbReference type="AlphaFoldDB" id="A0A3A1Y659"/>
<comment type="catalytic activity">
    <reaction evidence="11">
        <text>ATP + H2O = ADP + phosphate + H(+)</text>
        <dbReference type="Rhea" id="RHEA:13065"/>
        <dbReference type="ChEBI" id="CHEBI:15377"/>
        <dbReference type="ChEBI" id="CHEBI:15378"/>
        <dbReference type="ChEBI" id="CHEBI:30616"/>
        <dbReference type="ChEBI" id="CHEBI:43474"/>
        <dbReference type="ChEBI" id="CHEBI:456216"/>
        <dbReference type="EC" id="5.6.2.3"/>
    </reaction>
</comment>
<dbReference type="SMART" id="SM00382">
    <property type="entry name" value="AAA"/>
    <property type="match status" value="1"/>
</dbReference>
<accession>A0A3A1Y659</accession>
<dbReference type="GO" id="GO:0016787">
    <property type="term" value="F:hydrolase activity"/>
    <property type="evidence" value="ECO:0007669"/>
    <property type="project" value="UniProtKB-KW"/>
</dbReference>
<dbReference type="InterPro" id="IPR036185">
    <property type="entry name" value="DNA_heli_DnaB-like_N_sf"/>
</dbReference>
<evidence type="ECO:0000256" key="10">
    <source>
        <dbReference type="ARBA" id="ARBA00044969"/>
    </source>
</evidence>
<organism evidence="13 14">
    <name type="scientific">Psittacicella hinzii</name>
    <dbReference type="NCBI Taxonomy" id="2028575"/>
    <lineage>
        <taxon>Bacteria</taxon>
        <taxon>Pseudomonadati</taxon>
        <taxon>Pseudomonadota</taxon>
        <taxon>Gammaproteobacteria</taxon>
        <taxon>Pasteurellales</taxon>
        <taxon>Psittacicellaceae</taxon>
        <taxon>Psittacicella</taxon>
    </lineage>
</organism>
<evidence type="ECO:0000256" key="4">
    <source>
        <dbReference type="ARBA" id="ARBA00022741"/>
    </source>
</evidence>
<keyword evidence="9" id="KW-0413">Isomerase</keyword>
<sequence length="468" mass="52493">MDYIDQDQQFLEICRKTEMNVLSIFIEFQDSIREYGDRVNVDLFVDERNALLFLILKELDNNGVKIDFSTISIKVREHNLENDLTPEYLEQFFYKNNPEVNAKFYIDHLIKYAQQREVSDVGVELFNNVRSHNPNIASIIATAQDKLNKVAASEQDFKLSDLRANKILAEAIENLRLRSSSKGEVKNGGISSGFATLDAVTNGLKPGELIIIAGRPASGKSTFAMNICENIGYKAKSTKPIVVFTLEMPAEQVMYRSLCALSGVSQNSVQKATISSEEYGRLYATASAITESNNVYIDDSSYGLTIEKVRSRARVIAQNHADPETGEPQMGLVMIDYLQLLESEQYFKDRHLLIAHIAKSLKALARELKCPVLALSQLNRNVDTRGPDSRPTNADLRESGAIEQDADVVIMVHRPETNAPPEKKNELKGKAEIIITKNRQGEIGTIYCKFQGMFSRFVDDSESSFRPG</sequence>
<dbReference type="GO" id="GO:0006269">
    <property type="term" value="P:DNA replication, synthesis of primer"/>
    <property type="evidence" value="ECO:0007669"/>
    <property type="project" value="UniProtKB-KW"/>
</dbReference>
<gene>
    <name evidence="13" type="ORF">CKF54_02380</name>
</gene>
<keyword evidence="5" id="KW-0378">Hydrolase</keyword>
<evidence type="ECO:0000313" key="14">
    <source>
        <dbReference type="Proteomes" id="UP000265691"/>
    </source>
</evidence>
<evidence type="ECO:0000256" key="1">
    <source>
        <dbReference type="ARBA" id="ARBA00008428"/>
    </source>
</evidence>
<dbReference type="CDD" id="cd00984">
    <property type="entry name" value="DnaB_C"/>
    <property type="match status" value="1"/>
</dbReference>
<dbReference type="GO" id="GO:0003677">
    <property type="term" value="F:DNA binding"/>
    <property type="evidence" value="ECO:0007669"/>
    <property type="project" value="UniProtKB-KW"/>
</dbReference>
<evidence type="ECO:0000256" key="3">
    <source>
        <dbReference type="ARBA" id="ARBA00022705"/>
    </source>
</evidence>
<dbReference type="GO" id="GO:0005524">
    <property type="term" value="F:ATP binding"/>
    <property type="evidence" value="ECO:0007669"/>
    <property type="project" value="UniProtKB-KW"/>
</dbReference>
<proteinExistence type="inferred from homology"/>
<dbReference type="InterPro" id="IPR007694">
    <property type="entry name" value="DNA_helicase_DnaB-like_C"/>
</dbReference>
<dbReference type="InterPro" id="IPR007693">
    <property type="entry name" value="DNA_helicase_DnaB-like_N"/>
</dbReference>
<dbReference type="InterPro" id="IPR027417">
    <property type="entry name" value="P-loop_NTPase"/>
</dbReference>
<keyword evidence="4" id="KW-0547">Nucleotide-binding</keyword>
<dbReference type="Pfam" id="PF00772">
    <property type="entry name" value="DnaB"/>
    <property type="match status" value="1"/>
</dbReference>
<evidence type="ECO:0000256" key="6">
    <source>
        <dbReference type="ARBA" id="ARBA00022806"/>
    </source>
</evidence>
<dbReference type="SUPFAM" id="SSF48024">
    <property type="entry name" value="N-terminal domain of DnaB helicase"/>
    <property type="match status" value="1"/>
</dbReference>
<evidence type="ECO:0000256" key="5">
    <source>
        <dbReference type="ARBA" id="ARBA00022801"/>
    </source>
</evidence>
<dbReference type="PROSITE" id="PS51199">
    <property type="entry name" value="SF4_HELICASE"/>
    <property type="match status" value="1"/>
</dbReference>
<dbReference type="InterPro" id="IPR003593">
    <property type="entry name" value="AAA+_ATPase"/>
</dbReference>
<keyword evidence="3" id="KW-0235">DNA replication</keyword>